<dbReference type="GO" id="GO:0006298">
    <property type="term" value="P:mismatch repair"/>
    <property type="evidence" value="ECO:0007669"/>
    <property type="project" value="UniProtKB-UniRule"/>
</dbReference>
<evidence type="ECO:0000256" key="6">
    <source>
        <dbReference type="PIRNR" id="PIRNR018267"/>
    </source>
</evidence>
<comment type="similarity">
    <text evidence="6">Belongs to the vsr family.</text>
</comment>
<dbReference type="Gene3D" id="3.40.960.10">
    <property type="entry name" value="VSR Endonuclease"/>
    <property type="match status" value="1"/>
</dbReference>
<evidence type="ECO:0000256" key="3">
    <source>
        <dbReference type="ARBA" id="ARBA00022763"/>
    </source>
</evidence>
<proteinExistence type="inferred from homology"/>
<evidence type="ECO:0000313" key="8">
    <source>
        <dbReference type="Proteomes" id="UP000808337"/>
    </source>
</evidence>
<dbReference type="PIRSF" id="PIRSF018267">
    <property type="entry name" value="VSR_endonuc"/>
    <property type="match status" value="1"/>
</dbReference>
<sequence>MDRLTRDQRRKNMQAVRATGSKIEVRLAKALFARNYRYRKNDHSVFGKPDLTFKRYKIAIFVDGEFWHGKDWDKRKHDHKSNSEFWHQKIERNIQRDLEVSLELKRQGWKVLRFWGSEIENGLEKCLLIIENEIIKRKIKQ</sequence>
<dbReference type="GO" id="GO:0016787">
    <property type="term" value="F:hydrolase activity"/>
    <property type="evidence" value="ECO:0007669"/>
    <property type="project" value="UniProtKB-KW"/>
</dbReference>
<keyword evidence="3 6" id="KW-0227">DNA damage</keyword>
<evidence type="ECO:0000313" key="7">
    <source>
        <dbReference type="EMBL" id="MBK9983183.1"/>
    </source>
</evidence>
<dbReference type="Proteomes" id="UP000808337">
    <property type="component" value="Unassembled WGS sequence"/>
</dbReference>
<name>A0A9D7SWC4_9BACT</name>
<evidence type="ECO:0000256" key="1">
    <source>
        <dbReference type="ARBA" id="ARBA00022722"/>
    </source>
</evidence>
<protein>
    <recommendedName>
        <fullName evidence="6">Very short patch repair endonuclease</fullName>
        <ecNumber evidence="6">3.1.-.-</ecNumber>
    </recommendedName>
</protein>
<keyword evidence="1 6" id="KW-0540">Nuclease</keyword>
<keyword evidence="5 6" id="KW-0234">DNA repair</keyword>
<reference evidence="7 8" key="1">
    <citation type="submission" date="2020-10" db="EMBL/GenBank/DDBJ databases">
        <title>Connecting structure to function with the recovery of over 1000 high-quality activated sludge metagenome-assembled genomes encoding full-length rRNA genes using long-read sequencing.</title>
        <authorList>
            <person name="Singleton C.M."/>
            <person name="Petriglieri F."/>
            <person name="Kristensen J.M."/>
            <person name="Kirkegaard R.H."/>
            <person name="Michaelsen T.Y."/>
            <person name="Andersen M.H."/>
            <person name="Karst S.M."/>
            <person name="Dueholm M.S."/>
            <person name="Nielsen P.H."/>
            <person name="Albertsen M."/>
        </authorList>
    </citation>
    <scope>NUCLEOTIDE SEQUENCE [LARGE SCALE GENOMIC DNA]</scope>
    <source>
        <strain evidence="7">Ribe_18-Q3-R11-54_MAXAC.273</strain>
    </source>
</reference>
<accession>A0A9D7SWC4</accession>
<organism evidence="7 8">
    <name type="scientific">Candidatus Opimibacter skivensis</name>
    <dbReference type="NCBI Taxonomy" id="2982028"/>
    <lineage>
        <taxon>Bacteria</taxon>
        <taxon>Pseudomonadati</taxon>
        <taxon>Bacteroidota</taxon>
        <taxon>Saprospiria</taxon>
        <taxon>Saprospirales</taxon>
        <taxon>Saprospiraceae</taxon>
        <taxon>Candidatus Opimibacter</taxon>
    </lineage>
</organism>
<dbReference type="NCBIfam" id="TIGR00632">
    <property type="entry name" value="vsr"/>
    <property type="match status" value="1"/>
</dbReference>
<evidence type="ECO:0000256" key="4">
    <source>
        <dbReference type="ARBA" id="ARBA00022801"/>
    </source>
</evidence>
<evidence type="ECO:0000256" key="2">
    <source>
        <dbReference type="ARBA" id="ARBA00022759"/>
    </source>
</evidence>
<dbReference type="CDD" id="cd00221">
    <property type="entry name" value="Vsr"/>
    <property type="match status" value="1"/>
</dbReference>
<dbReference type="SUPFAM" id="SSF52980">
    <property type="entry name" value="Restriction endonuclease-like"/>
    <property type="match status" value="1"/>
</dbReference>
<dbReference type="AlphaFoldDB" id="A0A9D7SWC4"/>
<dbReference type="EC" id="3.1.-.-" evidence="6"/>
<evidence type="ECO:0000256" key="5">
    <source>
        <dbReference type="ARBA" id="ARBA00023204"/>
    </source>
</evidence>
<dbReference type="InterPro" id="IPR011335">
    <property type="entry name" value="Restrct_endonuc-II-like"/>
</dbReference>
<gene>
    <name evidence="7" type="ORF">IPP15_12350</name>
</gene>
<keyword evidence="2 6" id="KW-0255">Endonuclease</keyword>
<comment type="caution">
    <text evidence="7">The sequence shown here is derived from an EMBL/GenBank/DDBJ whole genome shotgun (WGS) entry which is preliminary data.</text>
</comment>
<dbReference type="InterPro" id="IPR004603">
    <property type="entry name" value="DNA_mismatch_endonuc_vsr"/>
</dbReference>
<comment type="function">
    <text evidence="6">May nick specific sequences that contain T:G mispairs resulting from m5C-deamination.</text>
</comment>
<dbReference type="Pfam" id="PF03852">
    <property type="entry name" value="Vsr"/>
    <property type="match status" value="1"/>
</dbReference>
<dbReference type="EMBL" id="JADKGY010000011">
    <property type="protein sequence ID" value="MBK9983183.1"/>
    <property type="molecule type" value="Genomic_DNA"/>
</dbReference>
<keyword evidence="4 6" id="KW-0378">Hydrolase</keyword>
<dbReference type="GO" id="GO:0004519">
    <property type="term" value="F:endonuclease activity"/>
    <property type="evidence" value="ECO:0007669"/>
    <property type="project" value="UniProtKB-KW"/>
</dbReference>